<dbReference type="GO" id="GO:0071916">
    <property type="term" value="F:dipeptide transmembrane transporter activity"/>
    <property type="evidence" value="ECO:0007669"/>
    <property type="project" value="TreeGrafter"/>
</dbReference>
<comment type="caution">
    <text evidence="9">The sequence shown here is derived from an EMBL/GenBank/DDBJ whole genome shotgun (WGS) entry which is preliminary data.</text>
</comment>
<dbReference type="InterPro" id="IPR000515">
    <property type="entry name" value="MetI-like"/>
</dbReference>
<feature type="transmembrane region" description="Helical" evidence="7">
    <location>
        <begin position="171"/>
        <end position="192"/>
    </location>
</feature>
<keyword evidence="3" id="KW-1003">Cell membrane</keyword>
<feature type="transmembrane region" description="Helical" evidence="7">
    <location>
        <begin position="12"/>
        <end position="30"/>
    </location>
</feature>
<comment type="subcellular location">
    <subcellularLocation>
        <location evidence="1 7">Cell membrane</location>
        <topology evidence="1 7">Multi-pass membrane protein</topology>
    </subcellularLocation>
</comment>
<feature type="domain" description="ABC transmembrane type-1" evidence="8">
    <location>
        <begin position="95"/>
        <end position="296"/>
    </location>
</feature>
<reference evidence="9 10" key="1">
    <citation type="submission" date="2020-08" db="EMBL/GenBank/DDBJ databases">
        <title>Genomic Encyclopedia of Type Strains, Phase IV (KMG-V): Genome sequencing to study the core and pangenomes of soil and plant-associated prokaryotes.</title>
        <authorList>
            <person name="Whitman W."/>
        </authorList>
    </citation>
    <scope>NUCLEOTIDE SEQUENCE [LARGE SCALE GENOMIC DNA]</scope>
    <source>
        <strain evidence="9 10">SEMIA 4060</strain>
    </source>
</reference>
<evidence type="ECO:0000256" key="6">
    <source>
        <dbReference type="ARBA" id="ARBA00023136"/>
    </source>
</evidence>
<feature type="transmembrane region" description="Helical" evidence="7">
    <location>
        <begin position="99"/>
        <end position="123"/>
    </location>
</feature>
<dbReference type="RefSeq" id="WP_184706120.1">
    <property type="nucleotide sequence ID" value="NZ_JACHBG010000007.1"/>
</dbReference>
<keyword evidence="2 7" id="KW-0813">Transport</keyword>
<dbReference type="Pfam" id="PF19300">
    <property type="entry name" value="BPD_transp_1_N"/>
    <property type="match status" value="1"/>
</dbReference>
<dbReference type="PROSITE" id="PS50928">
    <property type="entry name" value="ABC_TM1"/>
    <property type="match status" value="1"/>
</dbReference>
<dbReference type="Pfam" id="PF00528">
    <property type="entry name" value="BPD_transp_1"/>
    <property type="match status" value="1"/>
</dbReference>
<evidence type="ECO:0000256" key="4">
    <source>
        <dbReference type="ARBA" id="ARBA00022692"/>
    </source>
</evidence>
<proteinExistence type="inferred from homology"/>
<dbReference type="GO" id="GO:0005886">
    <property type="term" value="C:plasma membrane"/>
    <property type="evidence" value="ECO:0007669"/>
    <property type="project" value="UniProtKB-SubCell"/>
</dbReference>
<gene>
    <name evidence="9" type="ORF">GGD46_003596</name>
</gene>
<dbReference type="CDD" id="cd06261">
    <property type="entry name" value="TM_PBP2"/>
    <property type="match status" value="1"/>
</dbReference>
<evidence type="ECO:0000256" key="5">
    <source>
        <dbReference type="ARBA" id="ARBA00022989"/>
    </source>
</evidence>
<dbReference type="InterPro" id="IPR045621">
    <property type="entry name" value="BPD_transp_1_N"/>
</dbReference>
<dbReference type="EMBL" id="JACHBG010000007">
    <property type="protein sequence ID" value="MBB6486301.1"/>
    <property type="molecule type" value="Genomic_DNA"/>
</dbReference>
<keyword evidence="5 7" id="KW-1133">Transmembrane helix</keyword>
<dbReference type="Proteomes" id="UP000565576">
    <property type="component" value="Unassembled WGS sequence"/>
</dbReference>
<feature type="transmembrane region" description="Helical" evidence="7">
    <location>
        <begin position="135"/>
        <end position="159"/>
    </location>
</feature>
<evidence type="ECO:0000256" key="1">
    <source>
        <dbReference type="ARBA" id="ARBA00004651"/>
    </source>
</evidence>
<dbReference type="InterPro" id="IPR035906">
    <property type="entry name" value="MetI-like_sf"/>
</dbReference>
<evidence type="ECO:0000256" key="7">
    <source>
        <dbReference type="RuleBase" id="RU363032"/>
    </source>
</evidence>
<sequence length="311" mass="33949">MAQFILSRLLRALMTLFIIVTFAFFVMRLSGDPLSRFFDVATTPPEVIEAFRRQWGLDQPIWVQFYKYLGAVLHGDLGNSMRENRPALDVVLDRLPATLAIMAPTLVLKTALGLLAGITAALHRNSVFDRLIMSISVLGFTVPTFVLALVLALIFAVQLRWLPSGGYATPLHMVLPIVTLSIAGAAVIARYARSAMVEVLGQPFVRTARAKGVPWGKIVTRHVLPNAAVPIVTIFGFMLGSMVGGAVVVESVFSWPGIGRLLISSVTSRDLAVVQVILLLIGAMMVISNFTVDLLYGVIDPRMRTPHQVET</sequence>
<evidence type="ECO:0000313" key="10">
    <source>
        <dbReference type="Proteomes" id="UP000565576"/>
    </source>
</evidence>
<dbReference type="PANTHER" id="PTHR43163:SF6">
    <property type="entry name" value="DIPEPTIDE TRANSPORT SYSTEM PERMEASE PROTEIN DPPB-RELATED"/>
    <property type="match status" value="1"/>
</dbReference>
<evidence type="ECO:0000256" key="3">
    <source>
        <dbReference type="ARBA" id="ARBA00022475"/>
    </source>
</evidence>
<comment type="similarity">
    <text evidence="7">Belongs to the binding-protein-dependent transport system permease family.</text>
</comment>
<keyword evidence="4 7" id="KW-0812">Transmembrane</keyword>
<name>A0A7X0IV68_9HYPH</name>
<evidence type="ECO:0000256" key="2">
    <source>
        <dbReference type="ARBA" id="ARBA00022448"/>
    </source>
</evidence>
<organism evidence="9 10">
    <name type="scientific">Rhizobium lusitanum</name>
    <dbReference type="NCBI Taxonomy" id="293958"/>
    <lineage>
        <taxon>Bacteria</taxon>
        <taxon>Pseudomonadati</taxon>
        <taxon>Pseudomonadota</taxon>
        <taxon>Alphaproteobacteria</taxon>
        <taxon>Hyphomicrobiales</taxon>
        <taxon>Rhizobiaceae</taxon>
        <taxon>Rhizobium/Agrobacterium group</taxon>
        <taxon>Rhizobium</taxon>
    </lineage>
</organism>
<keyword evidence="6 7" id="KW-0472">Membrane</keyword>
<feature type="transmembrane region" description="Helical" evidence="7">
    <location>
        <begin position="273"/>
        <end position="296"/>
    </location>
</feature>
<feature type="transmembrane region" description="Helical" evidence="7">
    <location>
        <begin position="227"/>
        <end position="253"/>
    </location>
</feature>
<dbReference type="Gene3D" id="1.10.3720.10">
    <property type="entry name" value="MetI-like"/>
    <property type="match status" value="1"/>
</dbReference>
<evidence type="ECO:0000259" key="8">
    <source>
        <dbReference type="PROSITE" id="PS50928"/>
    </source>
</evidence>
<protein>
    <submittedName>
        <fullName evidence="9">Peptide/nickel transport system permease protein</fullName>
    </submittedName>
</protein>
<dbReference type="SUPFAM" id="SSF161098">
    <property type="entry name" value="MetI-like"/>
    <property type="match status" value="1"/>
</dbReference>
<accession>A0A7X0IV68</accession>
<dbReference type="AlphaFoldDB" id="A0A7X0IV68"/>
<dbReference type="PANTHER" id="PTHR43163">
    <property type="entry name" value="DIPEPTIDE TRANSPORT SYSTEM PERMEASE PROTEIN DPPB-RELATED"/>
    <property type="match status" value="1"/>
</dbReference>
<evidence type="ECO:0000313" key="9">
    <source>
        <dbReference type="EMBL" id="MBB6486301.1"/>
    </source>
</evidence>